<dbReference type="Proteomes" id="UP000050384">
    <property type="component" value="Unassembled WGS sequence"/>
</dbReference>
<dbReference type="EMBL" id="LJRI01001657">
    <property type="protein sequence ID" value="KPY55084.1"/>
    <property type="molecule type" value="Genomic_DNA"/>
</dbReference>
<organism evidence="2 3">
    <name type="scientific">Pseudomonas syringae pv. spinaceae</name>
    <dbReference type="NCBI Taxonomy" id="264459"/>
    <lineage>
        <taxon>Bacteria</taxon>
        <taxon>Pseudomonadati</taxon>
        <taxon>Pseudomonadota</taxon>
        <taxon>Gammaproteobacteria</taxon>
        <taxon>Pseudomonadales</taxon>
        <taxon>Pseudomonadaceae</taxon>
        <taxon>Pseudomonas</taxon>
        <taxon>Pseudomonas syringae</taxon>
    </lineage>
</organism>
<reference evidence="2 3" key="1">
    <citation type="submission" date="2015-09" db="EMBL/GenBank/DDBJ databases">
        <title>Genome announcement of multiple Pseudomonas syringae strains.</title>
        <authorList>
            <person name="Thakur S."/>
            <person name="Wang P.W."/>
            <person name="Gong Y."/>
            <person name="Weir B.S."/>
            <person name="Guttman D.S."/>
        </authorList>
    </citation>
    <scope>NUCLEOTIDE SEQUENCE [LARGE SCALE GENOMIC DNA]</scope>
    <source>
        <strain evidence="2 3">ICMP16929</strain>
    </source>
</reference>
<dbReference type="AlphaFoldDB" id="A0A0P9Z5T4"/>
<evidence type="ECO:0000313" key="3">
    <source>
        <dbReference type="Proteomes" id="UP000050384"/>
    </source>
</evidence>
<gene>
    <name evidence="2" type="ORF">ALO94_03281</name>
</gene>
<comment type="caution">
    <text evidence="2">The sequence shown here is derived from an EMBL/GenBank/DDBJ whole genome shotgun (WGS) entry which is preliminary data.</text>
</comment>
<sequence>MPMDTQSIDTNKVAHCTFELTGQPMSQLKCSNNESYEAFSGKTDFVNNPDEVGNAKNGPLPPGRYYILDREHGGMLGWIRDPIHDLFARTDRDDWFSLYRDDGSIDDSTIVNNVTRGSFRLHPAGPMRVSEGCVTLTSKLGFEQVSIFLRNMTGDLIPGTTKKYYGVLDVIDPRNAR</sequence>
<protein>
    <recommendedName>
        <fullName evidence="1">Tlde1 domain-containing protein</fullName>
    </recommendedName>
</protein>
<evidence type="ECO:0000313" key="2">
    <source>
        <dbReference type="EMBL" id="KPY55084.1"/>
    </source>
</evidence>
<evidence type="ECO:0000259" key="1">
    <source>
        <dbReference type="Pfam" id="PF10908"/>
    </source>
</evidence>
<dbReference type="PATRIC" id="fig|264459.3.peg.5214"/>
<name>A0A0P9Z5T4_PSESX</name>
<dbReference type="Pfam" id="PF10908">
    <property type="entry name" value="Tlde1_dom"/>
    <property type="match status" value="1"/>
</dbReference>
<proteinExistence type="predicted"/>
<dbReference type="InterPro" id="IPR021225">
    <property type="entry name" value="Tlde1_dom"/>
</dbReference>
<accession>A0A0P9Z5T4</accession>
<feature type="domain" description="Tlde1" evidence="1">
    <location>
        <begin position="35"/>
        <end position="159"/>
    </location>
</feature>